<keyword evidence="4 5" id="KW-0143">Chaperone</keyword>
<accession>A0A3D8I7Q5</accession>
<sequence length="150" mass="17277">MVFEVKSPILGFENVTKMRLEKIDDLFMKLTNADYEVPHFTLVNPFLLREYEFDVPASIKILLDLDNAKNLLIANIMVIQTPIERSTINFLAPLIFNFDNLTMAQVVLDSMQYPSYSLNEPIGTYYNQDSQDESQPQAPQDNKPRDNKPS</sequence>
<evidence type="ECO:0000256" key="6">
    <source>
        <dbReference type="SAM" id="MobiDB-lite"/>
    </source>
</evidence>
<dbReference type="Proteomes" id="UP000256599">
    <property type="component" value="Unassembled WGS sequence"/>
</dbReference>
<comment type="subunit">
    <text evidence="5">Interacts with translational regulator CsrA and flagellin(s).</text>
</comment>
<protein>
    <recommendedName>
        <fullName evidence="5">Flagellar assembly factor FliW</fullName>
    </recommendedName>
</protein>
<dbReference type="HAMAP" id="MF_01185">
    <property type="entry name" value="FliW"/>
    <property type="match status" value="1"/>
</dbReference>
<dbReference type="SUPFAM" id="SSF141457">
    <property type="entry name" value="BH3618-like"/>
    <property type="match status" value="1"/>
</dbReference>
<evidence type="ECO:0000256" key="4">
    <source>
        <dbReference type="ARBA" id="ARBA00023186"/>
    </source>
</evidence>
<feature type="region of interest" description="Disordered" evidence="6">
    <location>
        <begin position="124"/>
        <end position="150"/>
    </location>
</feature>
<keyword evidence="7" id="KW-0282">Flagellum</keyword>
<dbReference type="AlphaFoldDB" id="A0A3D8I7Q5"/>
<evidence type="ECO:0000256" key="1">
    <source>
        <dbReference type="ARBA" id="ARBA00022490"/>
    </source>
</evidence>
<comment type="function">
    <text evidence="5">Acts as an anti-CsrA protein, binds CsrA and prevents it from repressing translation of its target genes, one of which is flagellin. Binds to flagellin and participates in the assembly of the flagellum.</text>
</comment>
<dbReference type="InterPro" id="IPR003775">
    <property type="entry name" value="Flagellar_assembly_factor_FliW"/>
</dbReference>
<dbReference type="GO" id="GO:0005737">
    <property type="term" value="C:cytoplasm"/>
    <property type="evidence" value="ECO:0007669"/>
    <property type="project" value="UniProtKB-SubCell"/>
</dbReference>
<keyword evidence="3 5" id="KW-0810">Translation regulation</keyword>
<name>A0A3D8I7Q5_9HELI</name>
<evidence type="ECO:0000256" key="2">
    <source>
        <dbReference type="ARBA" id="ARBA00022795"/>
    </source>
</evidence>
<feature type="compositionally biased region" description="Polar residues" evidence="6">
    <location>
        <begin position="125"/>
        <end position="140"/>
    </location>
</feature>
<proteinExistence type="inferred from homology"/>
<gene>
    <name evidence="5" type="primary">fliW</name>
    <name evidence="7" type="ORF">CQA63_00625</name>
</gene>
<dbReference type="EMBL" id="NXLR01000001">
    <property type="protein sequence ID" value="RDU61045.1"/>
    <property type="molecule type" value="Genomic_DNA"/>
</dbReference>
<evidence type="ECO:0000256" key="5">
    <source>
        <dbReference type="HAMAP-Rule" id="MF_01185"/>
    </source>
</evidence>
<dbReference type="InterPro" id="IPR024046">
    <property type="entry name" value="Flagellar_assmbl_FliW_dom_sf"/>
</dbReference>
<keyword evidence="1 5" id="KW-0963">Cytoplasm</keyword>
<organism evidence="7 8">
    <name type="scientific">Helicobacter marmotae</name>
    <dbReference type="NCBI Taxonomy" id="152490"/>
    <lineage>
        <taxon>Bacteria</taxon>
        <taxon>Pseudomonadati</taxon>
        <taxon>Campylobacterota</taxon>
        <taxon>Epsilonproteobacteria</taxon>
        <taxon>Campylobacterales</taxon>
        <taxon>Helicobacteraceae</taxon>
        <taxon>Helicobacter</taxon>
    </lineage>
</organism>
<dbReference type="RefSeq" id="WP_104699217.1">
    <property type="nucleotide sequence ID" value="NZ_FZPP01000003.1"/>
</dbReference>
<reference evidence="7 8" key="1">
    <citation type="submission" date="2018-04" db="EMBL/GenBank/DDBJ databases">
        <title>Novel Campyloabacter and Helicobacter Species and Strains.</title>
        <authorList>
            <person name="Mannion A.J."/>
            <person name="Shen Z."/>
            <person name="Fox J.G."/>
        </authorList>
    </citation>
    <scope>NUCLEOTIDE SEQUENCE [LARGE SCALE GENOMIC DNA]</scope>
    <source>
        <strain evidence="7 8">MIT 98-6070</strain>
    </source>
</reference>
<evidence type="ECO:0000313" key="8">
    <source>
        <dbReference type="Proteomes" id="UP000256599"/>
    </source>
</evidence>
<keyword evidence="8" id="KW-1185">Reference proteome</keyword>
<dbReference type="OrthoDB" id="5372942at2"/>
<comment type="subcellular location">
    <subcellularLocation>
        <location evidence="5">Cytoplasm</location>
    </subcellularLocation>
</comment>
<dbReference type="PANTHER" id="PTHR39190">
    <property type="entry name" value="FLAGELLAR ASSEMBLY FACTOR FLIW"/>
    <property type="match status" value="1"/>
</dbReference>
<dbReference type="NCBIfam" id="NF009790">
    <property type="entry name" value="PRK13282.1"/>
    <property type="match status" value="1"/>
</dbReference>
<dbReference type="PANTHER" id="PTHR39190:SF1">
    <property type="entry name" value="FLAGELLAR ASSEMBLY FACTOR FLIW"/>
    <property type="match status" value="1"/>
</dbReference>
<keyword evidence="7" id="KW-0969">Cilium</keyword>
<keyword evidence="2 5" id="KW-1005">Bacterial flagellum biogenesis</keyword>
<comment type="caution">
    <text evidence="7">The sequence shown here is derived from an EMBL/GenBank/DDBJ whole genome shotgun (WGS) entry which is preliminary data.</text>
</comment>
<dbReference type="GO" id="GO:0044780">
    <property type="term" value="P:bacterial-type flagellum assembly"/>
    <property type="evidence" value="ECO:0007669"/>
    <property type="project" value="UniProtKB-UniRule"/>
</dbReference>
<dbReference type="GO" id="GO:0006417">
    <property type="term" value="P:regulation of translation"/>
    <property type="evidence" value="ECO:0007669"/>
    <property type="project" value="UniProtKB-KW"/>
</dbReference>
<dbReference type="Pfam" id="PF02623">
    <property type="entry name" value="FliW"/>
    <property type="match status" value="1"/>
</dbReference>
<keyword evidence="7" id="KW-0966">Cell projection</keyword>
<dbReference type="Gene3D" id="2.30.290.10">
    <property type="entry name" value="BH3618-like"/>
    <property type="match status" value="1"/>
</dbReference>
<evidence type="ECO:0000256" key="3">
    <source>
        <dbReference type="ARBA" id="ARBA00022845"/>
    </source>
</evidence>
<comment type="similarity">
    <text evidence="5">Belongs to the FliW family.</text>
</comment>
<evidence type="ECO:0000313" key="7">
    <source>
        <dbReference type="EMBL" id="RDU61045.1"/>
    </source>
</evidence>